<name>A0AAU2W0X2_9ACTN</name>
<dbReference type="AlphaFoldDB" id="A0AAU2W0X2"/>
<feature type="region of interest" description="Disordered" evidence="1">
    <location>
        <begin position="1"/>
        <end position="32"/>
    </location>
</feature>
<accession>A0AAU2W0X2</accession>
<feature type="compositionally biased region" description="Basic and acidic residues" evidence="1">
    <location>
        <begin position="12"/>
        <end position="21"/>
    </location>
</feature>
<proteinExistence type="predicted"/>
<sequence length="73" mass="7676">MTTTDTTSTEKGSPERNRQHVESIAAGASEEADAVASHMRIAEAKGVDINPGQRMSMGYAANARKAATQLDAN</sequence>
<organism evidence="2">
    <name type="scientific">Streptomyces sp. NBC_00008</name>
    <dbReference type="NCBI Taxonomy" id="2903610"/>
    <lineage>
        <taxon>Bacteria</taxon>
        <taxon>Bacillati</taxon>
        <taxon>Actinomycetota</taxon>
        <taxon>Actinomycetes</taxon>
        <taxon>Kitasatosporales</taxon>
        <taxon>Streptomycetaceae</taxon>
        <taxon>Streptomyces</taxon>
    </lineage>
</organism>
<evidence type="ECO:0008006" key="3">
    <source>
        <dbReference type="Google" id="ProtNLM"/>
    </source>
</evidence>
<evidence type="ECO:0000313" key="2">
    <source>
        <dbReference type="EMBL" id="WTW72338.1"/>
    </source>
</evidence>
<gene>
    <name evidence="2" type="ORF">OG398_30800</name>
</gene>
<feature type="compositionally biased region" description="Low complexity" evidence="1">
    <location>
        <begin position="22"/>
        <end position="32"/>
    </location>
</feature>
<protein>
    <recommendedName>
        <fullName evidence="3">SMP domain-containing protein</fullName>
    </recommendedName>
</protein>
<evidence type="ECO:0000256" key="1">
    <source>
        <dbReference type="SAM" id="MobiDB-lite"/>
    </source>
</evidence>
<dbReference type="EMBL" id="CP108313">
    <property type="protein sequence ID" value="WTW72338.1"/>
    <property type="molecule type" value="Genomic_DNA"/>
</dbReference>
<reference evidence="2" key="1">
    <citation type="submission" date="2022-10" db="EMBL/GenBank/DDBJ databases">
        <title>The complete genomes of actinobacterial strains from the NBC collection.</title>
        <authorList>
            <person name="Joergensen T.S."/>
            <person name="Alvarez Arevalo M."/>
            <person name="Sterndorff E.B."/>
            <person name="Faurdal D."/>
            <person name="Vuksanovic O."/>
            <person name="Mourched A.-S."/>
            <person name="Charusanti P."/>
            <person name="Shaw S."/>
            <person name="Blin K."/>
            <person name="Weber T."/>
        </authorList>
    </citation>
    <scope>NUCLEOTIDE SEQUENCE</scope>
    <source>
        <strain evidence="2">NBC_00008</strain>
    </source>
</reference>